<keyword evidence="1" id="KW-1133">Transmembrane helix</keyword>
<keyword evidence="1" id="KW-0472">Membrane</keyword>
<dbReference type="RefSeq" id="WP_317969423.1">
    <property type="nucleotide sequence ID" value="NZ_CP129118.1"/>
</dbReference>
<feature type="transmembrane region" description="Helical" evidence="1">
    <location>
        <begin position="186"/>
        <end position="205"/>
    </location>
</feature>
<keyword evidence="3" id="KW-1185">Reference proteome</keyword>
<reference evidence="2 3" key="1">
    <citation type="submission" date="2023-06" db="EMBL/GenBank/DDBJ databases">
        <title>Sporosarcina sp. nov., isolated from Korean tranditional fermented seafood 'Jeotgal'.</title>
        <authorList>
            <person name="Yang A.I."/>
            <person name="Shin N.-R."/>
        </authorList>
    </citation>
    <scope>NUCLEOTIDE SEQUENCE [LARGE SCALE GENOMIC DNA]</scope>
    <source>
        <strain evidence="2 3">T2O-4</strain>
    </source>
</reference>
<proteinExistence type="predicted"/>
<sequence length="220" mass="24232">MPVTNYYHIASVTIPSTWIALIVACVAAYIGIRMKFGKSHAERFGDAVFYVIIIWKLSVIITQFDTVIHAPISIVYFNGGFVGFCLGLAFVAFRTVMDVRKEKLDGKGLVVLFTGAVVALALFQVMMAVLNNGGSFVKIITIVVFLAVAIVVWISAMKDGEQFVQLSWLVMAAHTFVAAVQPKGVFQPAHIVTLAIGLFFIVLFTRKSKFVLEKRGNYSE</sequence>
<dbReference type="EMBL" id="CP129118">
    <property type="protein sequence ID" value="WOV88401.1"/>
    <property type="molecule type" value="Genomic_DNA"/>
</dbReference>
<feature type="transmembrane region" description="Helical" evidence="1">
    <location>
        <begin position="76"/>
        <end position="97"/>
    </location>
</feature>
<organism evidence="2 3">
    <name type="scientific">Sporosarcina oncorhynchi</name>
    <dbReference type="NCBI Taxonomy" id="3056444"/>
    <lineage>
        <taxon>Bacteria</taxon>
        <taxon>Bacillati</taxon>
        <taxon>Bacillota</taxon>
        <taxon>Bacilli</taxon>
        <taxon>Bacillales</taxon>
        <taxon>Caryophanaceae</taxon>
        <taxon>Sporosarcina</taxon>
    </lineage>
</organism>
<feature type="transmembrane region" description="Helical" evidence="1">
    <location>
        <begin position="109"/>
        <end position="130"/>
    </location>
</feature>
<gene>
    <name evidence="2" type="ORF">QWT69_04565</name>
</gene>
<name>A0ABZ0L770_9BACL</name>
<accession>A0ABZ0L770</accession>
<keyword evidence="1" id="KW-0812">Transmembrane</keyword>
<evidence type="ECO:0008006" key="4">
    <source>
        <dbReference type="Google" id="ProtNLM"/>
    </source>
</evidence>
<protein>
    <recommendedName>
        <fullName evidence="4">Prolipoprotein diacylglyceryl transferase</fullName>
    </recommendedName>
</protein>
<evidence type="ECO:0000313" key="2">
    <source>
        <dbReference type="EMBL" id="WOV88401.1"/>
    </source>
</evidence>
<dbReference type="Proteomes" id="UP001303902">
    <property type="component" value="Chromosome"/>
</dbReference>
<feature type="transmembrane region" description="Helical" evidence="1">
    <location>
        <begin position="6"/>
        <end position="32"/>
    </location>
</feature>
<feature type="transmembrane region" description="Helical" evidence="1">
    <location>
        <begin position="136"/>
        <end position="156"/>
    </location>
</feature>
<evidence type="ECO:0000313" key="3">
    <source>
        <dbReference type="Proteomes" id="UP001303902"/>
    </source>
</evidence>
<feature type="transmembrane region" description="Helical" evidence="1">
    <location>
        <begin position="44"/>
        <end position="64"/>
    </location>
</feature>
<evidence type="ECO:0000256" key="1">
    <source>
        <dbReference type="SAM" id="Phobius"/>
    </source>
</evidence>
<feature type="transmembrane region" description="Helical" evidence="1">
    <location>
        <begin position="163"/>
        <end position="180"/>
    </location>
</feature>